<comment type="similarity">
    <text evidence="2">Belongs to the aconitase/IPM isomerase family.</text>
</comment>
<evidence type="ECO:0000256" key="5">
    <source>
        <dbReference type="ARBA" id="ARBA00023014"/>
    </source>
</evidence>
<evidence type="ECO:0000313" key="10">
    <source>
        <dbReference type="Proteomes" id="UP000217726"/>
    </source>
</evidence>
<reference evidence="10" key="1">
    <citation type="submission" date="2017-09" db="EMBL/GenBank/DDBJ databases">
        <authorList>
            <person name="Varghese N."/>
            <person name="Submissions S."/>
        </authorList>
    </citation>
    <scope>NUCLEOTIDE SEQUENCE [LARGE SCALE GENOMIC DNA]</scope>
    <source>
        <strain evidence="10">WG-1MB</strain>
    </source>
</reference>
<dbReference type="GO" id="GO:0016829">
    <property type="term" value="F:lyase activity"/>
    <property type="evidence" value="ECO:0007669"/>
    <property type="project" value="UniProtKB-KW"/>
</dbReference>
<dbReference type="AlphaFoldDB" id="A0A285GJ14"/>
<dbReference type="GO" id="GO:0046872">
    <property type="term" value="F:metal ion binding"/>
    <property type="evidence" value="ECO:0007669"/>
    <property type="project" value="UniProtKB-KW"/>
</dbReference>
<dbReference type="InterPro" id="IPR018136">
    <property type="entry name" value="Aconitase_4Fe-4S_BS"/>
</dbReference>
<evidence type="ECO:0000259" key="7">
    <source>
        <dbReference type="Pfam" id="PF00330"/>
    </source>
</evidence>
<comment type="cofactor">
    <cofactor evidence="1">
        <name>[4Fe-4S] cluster</name>
        <dbReference type="ChEBI" id="CHEBI:49883"/>
    </cofactor>
</comment>
<dbReference type="GO" id="GO:0051536">
    <property type="term" value="F:iron-sulfur cluster binding"/>
    <property type="evidence" value="ECO:0007669"/>
    <property type="project" value="UniProtKB-KW"/>
</dbReference>
<keyword evidence="4" id="KW-0408">Iron</keyword>
<keyword evidence="3" id="KW-0479">Metal-binding</keyword>
<keyword evidence="6" id="KW-0456">Lyase</keyword>
<dbReference type="Pfam" id="PF00330">
    <property type="entry name" value="Aconitase"/>
    <property type="match status" value="1"/>
</dbReference>
<dbReference type="InterPro" id="IPR015931">
    <property type="entry name" value="Acnase/IPM_dHydase_lsu_aba_1/3"/>
</dbReference>
<dbReference type="InterPro" id="IPR006249">
    <property type="entry name" value="Aconitase/IRP2"/>
</dbReference>
<dbReference type="CDD" id="cd01580">
    <property type="entry name" value="AcnA_IRP_Swivel"/>
    <property type="match status" value="1"/>
</dbReference>
<feature type="domain" description="Aconitase/3-isopropylmalate dehydratase large subunit alpha/beta/alpha" evidence="7">
    <location>
        <begin position="56"/>
        <end position="202"/>
    </location>
</feature>
<keyword evidence="5" id="KW-0411">Iron-sulfur</keyword>
<dbReference type="NCBIfam" id="NF006757">
    <property type="entry name" value="PRK09277.1"/>
    <property type="match status" value="1"/>
</dbReference>
<sequence length="534" mass="58773">MSTAFHRTMKDVFSLKKGSEDFENDSDYSRWLEEGGYSIVEKTHPGHSGIRKIKCEGEEVDLNHGSVAIASITSCTNTSNPSVLIGAGLVAKKAVERGLKVKPFVKTSLGPGSKAVMDYLEAAGLVPYLEALGFHLVGYGCLTCIGNSGPLHKSVVKEIEERDLTVASVLSGNRNFEGRISPHVKANYLASPMLVVAFALAGTVDIDLTKEPIACDPNGEPVYLKDIWPANGEIEQYCGKYVQPEMYEKEYANVFQGTERWQELDAPEGLLYDWNNESTYIQEPPFFQDFPLNIGNMEDIKDARALVVVDDSITTDHISPAGSIPADYPAGRYLMEHGVAEEEFNSYGSRRGNHEVMMRGTFGNVRLKNKLVPGKEGSWTVYLPDGEEMPIYDAAMKYMENDIPLVVIAGKEYGTGSSRDWAAKGTQLLGVKVVIAQSYERIHRSNLVGMGVIPLQFREGESKESLGLKGDETYTIKGISEMKPGGELEVVARNPDGKEVTFNVTVNLNSDIEVDYCKNGGILHKFLRDKVKGE</sequence>
<dbReference type="Gene3D" id="3.20.19.10">
    <property type="entry name" value="Aconitase, domain 4"/>
    <property type="match status" value="1"/>
</dbReference>
<dbReference type="Proteomes" id="UP000217726">
    <property type="component" value="Unassembled WGS sequence"/>
</dbReference>
<evidence type="ECO:0000256" key="6">
    <source>
        <dbReference type="ARBA" id="ARBA00023239"/>
    </source>
</evidence>
<name>A0A285GJ14_9EURY</name>
<dbReference type="PROSITE" id="PS00450">
    <property type="entry name" value="ACONITASE_1"/>
    <property type="match status" value="1"/>
</dbReference>
<gene>
    <name evidence="9" type="ORF">SAMN06295989_11618</name>
</gene>
<feature type="domain" description="Aconitase A/isopropylmalate dehydratase small subunit swivel" evidence="8">
    <location>
        <begin position="332"/>
        <end position="459"/>
    </location>
</feature>
<dbReference type="InterPro" id="IPR036008">
    <property type="entry name" value="Aconitase_4Fe-4S_dom"/>
</dbReference>
<evidence type="ECO:0000259" key="8">
    <source>
        <dbReference type="Pfam" id="PF00694"/>
    </source>
</evidence>
<evidence type="ECO:0000256" key="4">
    <source>
        <dbReference type="ARBA" id="ARBA00023004"/>
    </source>
</evidence>
<dbReference type="InterPro" id="IPR044137">
    <property type="entry name" value="AcnA_IRP_Swivel"/>
</dbReference>
<dbReference type="InterPro" id="IPR015928">
    <property type="entry name" value="Aconitase/3IPM_dehydase_swvl"/>
</dbReference>
<dbReference type="SUPFAM" id="SSF53732">
    <property type="entry name" value="Aconitase iron-sulfur domain"/>
    <property type="match status" value="1"/>
</dbReference>
<dbReference type="Gene3D" id="3.30.499.10">
    <property type="entry name" value="Aconitase, domain 3"/>
    <property type="match status" value="1"/>
</dbReference>
<dbReference type="PANTHER" id="PTHR11670">
    <property type="entry name" value="ACONITASE/IRON-RESPONSIVE ELEMENT FAMILY MEMBER"/>
    <property type="match status" value="1"/>
</dbReference>
<dbReference type="EMBL" id="OBDR01000016">
    <property type="protein sequence ID" value="SNY22486.1"/>
    <property type="molecule type" value="Genomic_DNA"/>
</dbReference>
<keyword evidence="10" id="KW-1185">Reference proteome</keyword>
<organism evidence="9 10">
    <name type="scientific">Methanohalophilus euhalobius</name>
    <dbReference type="NCBI Taxonomy" id="51203"/>
    <lineage>
        <taxon>Archaea</taxon>
        <taxon>Methanobacteriati</taxon>
        <taxon>Methanobacteriota</taxon>
        <taxon>Stenosarchaea group</taxon>
        <taxon>Methanomicrobia</taxon>
        <taxon>Methanosarcinales</taxon>
        <taxon>Methanosarcinaceae</taxon>
        <taxon>Methanohalophilus</taxon>
    </lineage>
</organism>
<dbReference type="InterPro" id="IPR000573">
    <property type="entry name" value="AconitaseA/IPMdHydase_ssu_swvl"/>
</dbReference>
<dbReference type="FunFam" id="3.20.19.10:FF:000001">
    <property type="entry name" value="Aconitate hydratase"/>
    <property type="match status" value="1"/>
</dbReference>
<dbReference type="Gene3D" id="6.10.190.10">
    <property type="match status" value="1"/>
</dbReference>
<evidence type="ECO:0000256" key="1">
    <source>
        <dbReference type="ARBA" id="ARBA00001966"/>
    </source>
</evidence>
<protein>
    <submittedName>
        <fullName evidence="9">Aconitate hydratase 1</fullName>
    </submittedName>
</protein>
<dbReference type="SUPFAM" id="SSF52016">
    <property type="entry name" value="LeuD/IlvD-like"/>
    <property type="match status" value="1"/>
</dbReference>
<evidence type="ECO:0000256" key="3">
    <source>
        <dbReference type="ARBA" id="ARBA00022723"/>
    </source>
</evidence>
<accession>A0A285GJ14</accession>
<evidence type="ECO:0000313" key="9">
    <source>
        <dbReference type="EMBL" id="SNY22486.1"/>
    </source>
</evidence>
<evidence type="ECO:0000256" key="2">
    <source>
        <dbReference type="ARBA" id="ARBA00007185"/>
    </source>
</evidence>
<dbReference type="Pfam" id="PF00694">
    <property type="entry name" value="Aconitase_C"/>
    <property type="match status" value="1"/>
</dbReference>
<proteinExistence type="inferred from homology"/>
<dbReference type="InterPro" id="IPR001030">
    <property type="entry name" value="Acoase/IPM_deHydtase_lsu_aba"/>
</dbReference>